<comment type="similarity">
    <text evidence="1">Belongs to the sigma-70 factor family. ECF subfamily.</text>
</comment>
<dbReference type="SUPFAM" id="SSF88946">
    <property type="entry name" value="Sigma2 domain of RNA polymerase sigma factors"/>
    <property type="match status" value="1"/>
</dbReference>
<evidence type="ECO:0000256" key="2">
    <source>
        <dbReference type="ARBA" id="ARBA00023015"/>
    </source>
</evidence>
<name>A0ABP8D8Y1_9ACTN</name>
<gene>
    <name evidence="7" type="ORF">GCM10022255_037940</name>
</gene>
<comment type="caution">
    <text evidence="7">The sequence shown here is derived from an EMBL/GenBank/DDBJ whole genome shotgun (WGS) entry which is preliminary data.</text>
</comment>
<dbReference type="InterPro" id="IPR039425">
    <property type="entry name" value="RNA_pol_sigma-70-like"/>
</dbReference>
<keyword evidence="4" id="KW-0238">DNA-binding</keyword>
<dbReference type="SUPFAM" id="SSF88659">
    <property type="entry name" value="Sigma3 and sigma4 domains of RNA polymerase sigma factors"/>
    <property type="match status" value="1"/>
</dbReference>
<feature type="domain" description="RNA polymerase sigma-70 region 2" evidence="6">
    <location>
        <begin position="25"/>
        <end position="91"/>
    </location>
</feature>
<evidence type="ECO:0000313" key="8">
    <source>
        <dbReference type="Proteomes" id="UP001500620"/>
    </source>
</evidence>
<keyword evidence="5" id="KW-0804">Transcription</keyword>
<sequence length="187" mass="20448">MTAFDPTIALIEAADGDQRAWDLIVSRYSGLIWATVRGFRLGEADAADVFQATWFRLVEKLNQIRNGDGLGAWLATTARNEAIDLLRRRGRESPAEFEDQLAGARSTAGLPEESVLRAEEDRLLWEAVHRLPGRCSRLLRAMGADPAPTYAELAAALDMPIGSIGPTRARCLENLRGLLTTSGGERS</sequence>
<dbReference type="PANTHER" id="PTHR43133:SF8">
    <property type="entry name" value="RNA POLYMERASE SIGMA FACTOR HI_1459-RELATED"/>
    <property type="match status" value="1"/>
</dbReference>
<dbReference type="InterPro" id="IPR007627">
    <property type="entry name" value="RNA_pol_sigma70_r2"/>
</dbReference>
<dbReference type="InterPro" id="IPR013324">
    <property type="entry name" value="RNA_pol_sigma_r3/r4-like"/>
</dbReference>
<evidence type="ECO:0000256" key="1">
    <source>
        <dbReference type="ARBA" id="ARBA00010641"/>
    </source>
</evidence>
<dbReference type="NCBIfam" id="TIGR02937">
    <property type="entry name" value="sigma70-ECF"/>
    <property type="match status" value="1"/>
</dbReference>
<dbReference type="InterPro" id="IPR014284">
    <property type="entry name" value="RNA_pol_sigma-70_dom"/>
</dbReference>
<dbReference type="PANTHER" id="PTHR43133">
    <property type="entry name" value="RNA POLYMERASE ECF-TYPE SIGMA FACTO"/>
    <property type="match status" value="1"/>
</dbReference>
<keyword evidence="8" id="KW-1185">Reference proteome</keyword>
<evidence type="ECO:0000256" key="4">
    <source>
        <dbReference type="ARBA" id="ARBA00023125"/>
    </source>
</evidence>
<dbReference type="Gene3D" id="1.10.1740.10">
    <property type="match status" value="1"/>
</dbReference>
<evidence type="ECO:0000256" key="3">
    <source>
        <dbReference type="ARBA" id="ARBA00023082"/>
    </source>
</evidence>
<dbReference type="EMBL" id="BAABAT010000009">
    <property type="protein sequence ID" value="GAA4250236.1"/>
    <property type="molecule type" value="Genomic_DNA"/>
</dbReference>
<dbReference type="Pfam" id="PF04542">
    <property type="entry name" value="Sigma70_r2"/>
    <property type="match status" value="1"/>
</dbReference>
<dbReference type="Proteomes" id="UP001500620">
    <property type="component" value="Unassembled WGS sequence"/>
</dbReference>
<reference evidence="8" key="1">
    <citation type="journal article" date="2019" name="Int. J. Syst. Evol. Microbiol.">
        <title>The Global Catalogue of Microorganisms (GCM) 10K type strain sequencing project: providing services to taxonomists for standard genome sequencing and annotation.</title>
        <authorList>
            <consortium name="The Broad Institute Genomics Platform"/>
            <consortium name="The Broad Institute Genome Sequencing Center for Infectious Disease"/>
            <person name="Wu L."/>
            <person name="Ma J."/>
        </authorList>
    </citation>
    <scope>NUCLEOTIDE SEQUENCE [LARGE SCALE GENOMIC DNA]</scope>
    <source>
        <strain evidence="8">JCM 17441</strain>
    </source>
</reference>
<protein>
    <submittedName>
        <fullName evidence="7">Sigma-70 family RNA polymerase sigma factor</fullName>
    </submittedName>
</protein>
<evidence type="ECO:0000313" key="7">
    <source>
        <dbReference type="EMBL" id="GAA4250236.1"/>
    </source>
</evidence>
<evidence type="ECO:0000259" key="6">
    <source>
        <dbReference type="Pfam" id="PF04542"/>
    </source>
</evidence>
<evidence type="ECO:0000256" key="5">
    <source>
        <dbReference type="ARBA" id="ARBA00023163"/>
    </source>
</evidence>
<accession>A0ABP8D8Y1</accession>
<dbReference type="Gene3D" id="1.10.10.10">
    <property type="entry name" value="Winged helix-like DNA-binding domain superfamily/Winged helix DNA-binding domain"/>
    <property type="match status" value="1"/>
</dbReference>
<keyword evidence="3" id="KW-0731">Sigma factor</keyword>
<keyword evidence="2" id="KW-0805">Transcription regulation</keyword>
<proteinExistence type="inferred from homology"/>
<organism evidence="7 8">
    <name type="scientific">Dactylosporangium darangshiense</name>
    <dbReference type="NCBI Taxonomy" id="579108"/>
    <lineage>
        <taxon>Bacteria</taxon>
        <taxon>Bacillati</taxon>
        <taxon>Actinomycetota</taxon>
        <taxon>Actinomycetes</taxon>
        <taxon>Micromonosporales</taxon>
        <taxon>Micromonosporaceae</taxon>
        <taxon>Dactylosporangium</taxon>
    </lineage>
</organism>
<dbReference type="RefSeq" id="WP_345128330.1">
    <property type="nucleotide sequence ID" value="NZ_BAABAT010000009.1"/>
</dbReference>
<dbReference type="InterPro" id="IPR013325">
    <property type="entry name" value="RNA_pol_sigma_r2"/>
</dbReference>
<dbReference type="InterPro" id="IPR036388">
    <property type="entry name" value="WH-like_DNA-bd_sf"/>
</dbReference>